<dbReference type="PANTHER" id="PTHR24322">
    <property type="entry name" value="PKSB"/>
    <property type="match status" value="1"/>
</dbReference>
<keyword evidence="1" id="KW-1185">Reference proteome</keyword>
<dbReference type="WBParaSite" id="nRc.2.0.1.t19831-RA">
    <property type="protein sequence ID" value="nRc.2.0.1.t19831-RA"/>
    <property type="gene ID" value="nRc.2.0.1.g19831"/>
</dbReference>
<dbReference type="Proteomes" id="UP000887565">
    <property type="component" value="Unplaced"/>
</dbReference>
<sequence>MMERNYGHLVTIASAAGLMPVNGLADYCASKYAAVGFHEAIDLEISAKGLDNVSLTLVCPYYIDTGMFQGVTTKFPSILPIMDPEYASDKIVDAILMKQKMVLLPRSIYFFYALKGETHYSGTQYSDSQNGEVSE</sequence>
<dbReference type="GO" id="GO:0016616">
    <property type="term" value="F:oxidoreductase activity, acting on the CH-OH group of donors, NAD or NADP as acceptor"/>
    <property type="evidence" value="ECO:0007669"/>
    <property type="project" value="TreeGrafter"/>
</dbReference>
<dbReference type="OMA" id="SHIIRAQ"/>
<protein>
    <submittedName>
        <fullName evidence="2">Uncharacterized protein</fullName>
    </submittedName>
</protein>
<evidence type="ECO:0000313" key="2">
    <source>
        <dbReference type="WBParaSite" id="nRc.2.0.1.t19831-RA"/>
    </source>
</evidence>
<evidence type="ECO:0000313" key="1">
    <source>
        <dbReference type="Proteomes" id="UP000887565"/>
    </source>
</evidence>
<dbReference type="Pfam" id="PF00106">
    <property type="entry name" value="adh_short"/>
    <property type="match status" value="1"/>
</dbReference>
<organism evidence="1 2">
    <name type="scientific">Romanomermis culicivorax</name>
    <name type="common">Nematode worm</name>
    <dbReference type="NCBI Taxonomy" id="13658"/>
    <lineage>
        <taxon>Eukaryota</taxon>
        <taxon>Metazoa</taxon>
        <taxon>Ecdysozoa</taxon>
        <taxon>Nematoda</taxon>
        <taxon>Enoplea</taxon>
        <taxon>Dorylaimia</taxon>
        <taxon>Mermithida</taxon>
        <taxon>Mermithoidea</taxon>
        <taxon>Mermithidae</taxon>
        <taxon>Romanomermis</taxon>
    </lineage>
</organism>
<accession>A0A915J042</accession>
<proteinExistence type="predicted"/>
<dbReference type="InterPro" id="IPR002347">
    <property type="entry name" value="SDR_fam"/>
</dbReference>
<reference evidence="2" key="1">
    <citation type="submission" date="2022-11" db="UniProtKB">
        <authorList>
            <consortium name="WormBaseParasite"/>
        </authorList>
    </citation>
    <scope>IDENTIFICATION</scope>
</reference>
<dbReference type="AlphaFoldDB" id="A0A915J042"/>
<dbReference type="SUPFAM" id="SSF51735">
    <property type="entry name" value="NAD(P)-binding Rossmann-fold domains"/>
    <property type="match status" value="1"/>
</dbReference>
<dbReference type="InterPro" id="IPR036291">
    <property type="entry name" value="NAD(P)-bd_dom_sf"/>
</dbReference>
<dbReference type="PANTHER" id="PTHR24322:SF746">
    <property type="entry name" value="SHORT CHAIN DEHYDROGENASE_REDUCTASE FAMILY 16C MEMBER 5"/>
    <property type="match status" value="1"/>
</dbReference>
<name>A0A915J042_ROMCU</name>
<dbReference type="GO" id="GO:0005811">
    <property type="term" value="C:lipid droplet"/>
    <property type="evidence" value="ECO:0007669"/>
    <property type="project" value="TreeGrafter"/>
</dbReference>
<dbReference type="PRINTS" id="PR00081">
    <property type="entry name" value="GDHRDH"/>
</dbReference>
<dbReference type="Gene3D" id="3.40.50.720">
    <property type="entry name" value="NAD(P)-binding Rossmann-like Domain"/>
    <property type="match status" value="1"/>
</dbReference>